<evidence type="ECO:0000313" key="7">
    <source>
        <dbReference type="EMBL" id="AYM74484.1"/>
    </source>
</evidence>
<dbReference type="CDD" id="cd00165">
    <property type="entry name" value="S4"/>
    <property type="match status" value="1"/>
</dbReference>
<dbReference type="GO" id="GO:0003677">
    <property type="term" value="F:DNA binding"/>
    <property type="evidence" value="ECO:0007669"/>
    <property type="project" value="UniProtKB-KW"/>
</dbReference>
<evidence type="ECO:0000256" key="1">
    <source>
        <dbReference type="ARBA" id="ARBA00008396"/>
    </source>
</evidence>
<dbReference type="PIRSF" id="PIRSF016821">
    <property type="entry name" value="HSP15"/>
    <property type="match status" value="1"/>
</dbReference>
<evidence type="ECO:0000256" key="5">
    <source>
        <dbReference type="SAM" id="MobiDB-lite"/>
    </source>
</evidence>
<proteinExistence type="inferred from homology"/>
<keyword evidence="8" id="KW-1185">Reference proteome</keyword>
<dbReference type="InterPro" id="IPR025708">
    <property type="entry name" value="HSP15"/>
</dbReference>
<dbReference type="Proteomes" id="UP000279594">
    <property type="component" value="Chromosome"/>
</dbReference>
<evidence type="ECO:0000259" key="6">
    <source>
        <dbReference type="SMART" id="SM00363"/>
    </source>
</evidence>
<evidence type="ECO:0000256" key="4">
    <source>
        <dbReference type="PROSITE-ProRule" id="PRU00182"/>
    </source>
</evidence>
<feature type="region of interest" description="Disordered" evidence="5">
    <location>
        <begin position="101"/>
        <end position="129"/>
    </location>
</feature>
<dbReference type="Gene3D" id="3.10.290.10">
    <property type="entry name" value="RNA-binding S4 domain"/>
    <property type="match status" value="1"/>
</dbReference>
<accession>A0A3G2E381</accession>
<name>A0A3G2E381_9BURK</name>
<dbReference type="GO" id="GO:0003727">
    <property type="term" value="F:single-stranded RNA binding"/>
    <property type="evidence" value="ECO:0007669"/>
    <property type="project" value="InterPro"/>
</dbReference>
<keyword evidence="3" id="KW-0238">DNA-binding</keyword>
<dbReference type="SMART" id="SM00363">
    <property type="entry name" value="S4"/>
    <property type="match status" value="1"/>
</dbReference>
<gene>
    <name evidence="7" type="ORF">D9M09_00650</name>
</gene>
<dbReference type="Pfam" id="PF01479">
    <property type="entry name" value="S4"/>
    <property type="match status" value="1"/>
</dbReference>
<dbReference type="SUPFAM" id="SSF55174">
    <property type="entry name" value="Alpha-L RNA-binding motif"/>
    <property type="match status" value="1"/>
</dbReference>
<dbReference type="RefSeq" id="WP_070292366.1">
    <property type="nucleotide sequence ID" value="NZ_CP033019.1"/>
</dbReference>
<dbReference type="EMBL" id="CP033019">
    <property type="protein sequence ID" value="AYM74484.1"/>
    <property type="molecule type" value="Genomic_DNA"/>
</dbReference>
<dbReference type="AlphaFoldDB" id="A0A3G2E381"/>
<protein>
    <submittedName>
        <fullName evidence="7">RNA-binding S4 domain-containing protein</fullName>
    </submittedName>
</protein>
<sequence length="129" mass="14378">MNEMTTVRLDKWLWAARFFKTRSLASEAVDTGKVKVGGERVKPARSLRVGDELAIDNGAETWEVAVLGLSDKRGAAPVARLLYEETPASIARREQLAEERKLFREPGTTIKGRPTKRDRRQLSKAGGLD</sequence>
<feature type="domain" description="RNA-binding S4" evidence="6">
    <location>
        <begin position="7"/>
        <end position="68"/>
    </location>
</feature>
<dbReference type="InterPro" id="IPR036986">
    <property type="entry name" value="S4_RNA-bd_sf"/>
</dbReference>
<keyword evidence="2 4" id="KW-0694">RNA-binding</keyword>
<evidence type="ECO:0000256" key="3">
    <source>
        <dbReference type="ARBA" id="ARBA00023125"/>
    </source>
</evidence>
<evidence type="ECO:0000313" key="8">
    <source>
        <dbReference type="Proteomes" id="UP000279594"/>
    </source>
</evidence>
<dbReference type="InterPro" id="IPR002942">
    <property type="entry name" value="S4_RNA-bd"/>
</dbReference>
<dbReference type="GO" id="GO:0034605">
    <property type="term" value="P:cellular response to heat"/>
    <property type="evidence" value="ECO:0007669"/>
    <property type="project" value="InterPro"/>
</dbReference>
<comment type="similarity">
    <text evidence="1">Belongs to the HSP15 family.</text>
</comment>
<dbReference type="GO" id="GO:0043023">
    <property type="term" value="F:ribosomal large subunit binding"/>
    <property type="evidence" value="ECO:0007669"/>
    <property type="project" value="InterPro"/>
</dbReference>
<dbReference type="PROSITE" id="PS50889">
    <property type="entry name" value="S4"/>
    <property type="match status" value="1"/>
</dbReference>
<evidence type="ECO:0000256" key="2">
    <source>
        <dbReference type="ARBA" id="ARBA00022884"/>
    </source>
</evidence>
<organism evidence="7 8">
    <name type="scientific">Janthinobacterium agaricidamnosum</name>
    <dbReference type="NCBI Taxonomy" id="55508"/>
    <lineage>
        <taxon>Bacteria</taxon>
        <taxon>Pseudomonadati</taxon>
        <taxon>Pseudomonadota</taxon>
        <taxon>Betaproteobacteria</taxon>
        <taxon>Burkholderiales</taxon>
        <taxon>Oxalobacteraceae</taxon>
        <taxon>Janthinobacterium</taxon>
    </lineage>
</organism>
<reference evidence="7 8" key="1">
    <citation type="submission" date="2018-10" db="EMBL/GenBank/DDBJ databases">
        <title>Effects of UV and annual dynamics of microbial communities in freshwater RAS systems.</title>
        <authorList>
            <person name="Bekkelund A.K."/>
            <person name="Hansen B.R."/>
            <person name="Stokken H."/>
            <person name="Eriksen B.F."/>
            <person name="Kashulin N.A."/>
        </authorList>
    </citation>
    <scope>NUCLEOTIDE SEQUENCE [LARGE SCALE GENOMIC DNA]</scope>
    <source>
        <strain evidence="7 8">BHSEK</strain>
    </source>
</reference>